<proteinExistence type="predicted"/>
<accession>A0A6C0IRJ8</accession>
<dbReference type="Gene3D" id="2.60.120.200">
    <property type="match status" value="1"/>
</dbReference>
<organism evidence="2">
    <name type="scientific">viral metagenome</name>
    <dbReference type="NCBI Taxonomy" id="1070528"/>
    <lineage>
        <taxon>unclassified sequences</taxon>
        <taxon>metagenomes</taxon>
        <taxon>organismal metagenomes</taxon>
    </lineage>
</organism>
<feature type="transmembrane region" description="Helical" evidence="1">
    <location>
        <begin position="6"/>
        <end position="23"/>
    </location>
</feature>
<reference evidence="2" key="1">
    <citation type="journal article" date="2020" name="Nature">
        <title>Giant virus diversity and host interactions through global metagenomics.</title>
        <authorList>
            <person name="Schulz F."/>
            <person name="Roux S."/>
            <person name="Paez-Espino D."/>
            <person name="Jungbluth S."/>
            <person name="Walsh D.A."/>
            <person name="Denef V.J."/>
            <person name="McMahon K.D."/>
            <person name="Konstantinidis K.T."/>
            <person name="Eloe-Fadrosh E.A."/>
            <person name="Kyrpides N.C."/>
            <person name="Woyke T."/>
        </authorList>
    </citation>
    <scope>NUCLEOTIDE SEQUENCE</scope>
    <source>
        <strain evidence="2">GVMAG-M-3300024258-28</strain>
    </source>
</reference>
<evidence type="ECO:0000313" key="2">
    <source>
        <dbReference type="EMBL" id="QHT94507.1"/>
    </source>
</evidence>
<sequence length="219" mass="24619">MNTFAFILGIILVLLIYILYKFFTQKATTLVETSNLNETQDAITIKNSPSSTRYAYGAWIYINSWYGSAPKIIFKRNDNLELGFSDNSPVLKCKVTSSSGLEEFVITNDFPLQRWTQVIVSVDNSYFDCYIDGKLVTSVKVATPKQPQPSATMKLGGGTIFDAYANKFQHWDEPITPQSAYESYKAGNGQTSTFQQLSAYGLDLTVLKNSVELQRFNVF</sequence>
<keyword evidence="1" id="KW-0812">Transmembrane</keyword>
<dbReference type="InterPro" id="IPR013320">
    <property type="entry name" value="ConA-like_dom_sf"/>
</dbReference>
<keyword evidence="1" id="KW-1133">Transmembrane helix</keyword>
<dbReference type="SUPFAM" id="SSF49899">
    <property type="entry name" value="Concanavalin A-like lectins/glucanases"/>
    <property type="match status" value="1"/>
</dbReference>
<protein>
    <submittedName>
        <fullName evidence="2">Uncharacterized protein</fullName>
    </submittedName>
</protein>
<evidence type="ECO:0000256" key="1">
    <source>
        <dbReference type="SAM" id="Phobius"/>
    </source>
</evidence>
<dbReference type="AlphaFoldDB" id="A0A6C0IRJ8"/>
<keyword evidence="1" id="KW-0472">Membrane</keyword>
<dbReference type="Pfam" id="PF13385">
    <property type="entry name" value="Laminin_G_3"/>
    <property type="match status" value="1"/>
</dbReference>
<name>A0A6C0IRJ8_9ZZZZ</name>
<dbReference type="EMBL" id="MN740223">
    <property type="protein sequence ID" value="QHT94507.1"/>
    <property type="molecule type" value="Genomic_DNA"/>
</dbReference>